<evidence type="ECO:0000313" key="2">
    <source>
        <dbReference type="Proteomes" id="UP001219355"/>
    </source>
</evidence>
<gene>
    <name evidence="1" type="ORF">PRK78_006687</name>
</gene>
<keyword evidence="2" id="KW-1185">Reference proteome</keyword>
<dbReference type="Proteomes" id="UP001219355">
    <property type="component" value="Chromosome 4"/>
</dbReference>
<reference evidence="1" key="1">
    <citation type="submission" date="2023-03" db="EMBL/GenBank/DDBJ databases">
        <title>Emydomyces testavorans Genome Sequence.</title>
        <authorList>
            <person name="Hoyer L."/>
        </authorList>
    </citation>
    <scope>NUCLEOTIDE SEQUENCE</scope>
    <source>
        <strain evidence="1">16-2883</strain>
    </source>
</reference>
<sequence>MAIYIGDSADWKALRASAGDIRLHPIERFAGFLTRDSKGIVEDPTDLLRSQVSHDQKELHAWMPQSLGKAAVYQPTAPNNSASLLWGEHNGFQRRCSRGIIALPPKLWTVSPKLNSGLCGKAVCLAYGILARNKGLEPASLICNLKAKNSFRMWEEGSLFPLMSKTLRSFYYIEFRDSFRLLGDSFITAAAELAVLLTVVDHSLVRRWLDAGFEHQDLELNFEAHYLGASPEALDRLYRGHYVAMLISLCLYHKGVQIRPEITVFDAVCDLESVSIPLWALSDSMQARRDAELAQYGPSLRRLVHAAI</sequence>
<protein>
    <submittedName>
        <fullName evidence="1">Uncharacterized protein</fullName>
    </submittedName>
</protein>
<organism evidence="1 2">
    <name type="scientific">Emydomyces testavorans</name>
    <dbReference type="NCBI Taxonomy" id="2070801"/>
    <lineage>
        <taxon>Eukaryota</taxon>
        <taxon>Fungi</taxon>
        <taxon>Dikarya</taxon>
        <taxon>Ascomycota</taxon>
        <taxon>Pezizomycotina</taxon>
        <taxon>Eurotiomycetes</taxon>
        <taxon>Eurotiomycetidae</taxon>
        <taxon>Onygenales</taxon>
        <taxon>Nannizziopsiaceae</taxon>
        <taxon>Emydomyces</taxon>
    </lineage>
</organism>
<name>A0AAF0ILY6_9EURO</name>
<proteinExistence type="predicted"/>
<evidence type="ECO:0000313" key="1">
    <source>
        <dbReference type="EMBL" id="WEW61197.1"/>
    </source>
</evidence>
<dbReference type="EMBL" id="CP120630">
    <property type="protein sequence ID" value="WEW61197.1"/>
    <property type="molecule type" value="Genomic_DNA"/>
</dbReference>
<dbReference type="AlphaFoldDB" id="A0AAF0ILY6"/>
<accession>A0AAF0ILY6</accession>